<sequence>MSSLMLLFAIALFTYSFGSAQLHRALLSEDGAAEATQPPLTLADLVIVIPTTKERLPLVHASRLARRGIRTIIALETAADAAALNEQTGGLAGPHAEAYVAWADAQPDESAGGGPYGRYPPPATLHAEHRTGPRAAMAPMLAHELLMALARKAAANATGLEHYSLGAPNSAPPPYRWLLLARDDTLWLPHHALSLLSGFSGRAAAVCDHLADWNGITLLSPSRVAAACLPCGFNLTAVMGRKRPPKFPQPVCPVCRPASGCEFRFDLCNGLVGDGNGCGTRRFLGSGDRCGHSWPAAGAGVALNFKLLSYINKEKWVSCVRDGQPTTGERALGRCLWRVGFGLTLSGAGLSAALSRDPLSPHHMLFGNPMARQAVFGTEADSVLGPVYKRLEAAAAAARAAVEDKARAAAAAATAAGDAAGAIKAIAAGGVTTPGGQPWLYGAADLTIATPSTRLAVAAPPPPPPPPPPLVIDGVVVDTEAGVTQAPPLKQCDMACTAKWVAGAAVSAHLDVPLDEGAALTRAELTAAAALLAAAAERVGKEAGLPAAA</sequence>
<dbReference type="GO" id="GO:0016020">
    <property type="term" value="C:membrane"/>
    <property type="evidence" value="ECO:0007669"/>
    <property type="project" value="UniProtKB-SubCell"/>
</dbReference>
<evidence type="ECO:0000256" key="7">
    <source>
        <dbReference type="SAM" id="SignalP"/>
    </source>
</evidence>
<dbReference type="Proteomes" id="UP000006906">
    <property type="component" value="Chromosome 14"/>
</dbReference>
<keyword evidence="4" id="KW-0735">Signal-anchor</keyword>
<evidence type="ECO:0000256" key="2">
    <source>
        <dbReference type="ARBA" id="ARBA00006462"/>
    </source>
</evidence>
<organism evidence="8 9">
    <name type="scientific">Chlamydomonas reinhardtii</name>
    <name type="common">Chlamydomonas smithii</name>
    <dbReference type="NCBI Taxonomy" id="3055"/>
    <lineage>
        <taxon>Eukaryota</taxon>
        <taxon>Viridiplantae</taxon>
        <taxon>Chlorophyta</taxon>
        <taxon>core chlorophytes</taxon>
        <taxon>Chlorophyceae</taxon>
        <taxon>CS clade</taxon>
        <taxon>Chlamydomonadales</taxon>
        <taxon>Chlamydomonadaceae</taxon>
        <taxon>Chlamydomonas</taxon>
    </lineage>
</organism>
<gene>
    <name evidence="8" type="ORF">CHLRE_14g630823v5</name>
</gene>
<dbReference type="GeneID" id="66056328"/>
<dbReference type="PANTHER" id="PTHR23033:SF50">
    <property type="entry name" value="HEXOSYLTRANSFERASE"/>
    <property type="match status" value="1"/>
</dbReference>
<keyword evidence="5" id="KW-1133">Transmembrane helix</keyword>
<evidence type="ECO:0000313" key="8">
    <source>
        <dbReference type="EMBL" id="PNW73400.1"/>
    </source>
</evidence>
<feature type="chain" id="PRO_5014378521" evidence="7">
    <location>
        <begin position="21"/>
        <end position="549"/>
    </location>
</feature>
<comment type="similarity">
    <text evidence="2">Belongs to the glycosyltransferase 31 family. Beta3-Gal-T subfamily.</text>
</comment>
<keyword evidence="6" id="KW-0472">Membrane</keyword>
<evidence type="ECO:0000313" key="9">
    <source>
        <dbReference type="Proteomes" id="UP000006906"/>
    </source>
</evidence>
<protein>
    <submittedName>
        <fullName evidence="8">Uncharacterized protein</fullName>
    </submittedName>
</protein>
<accession>A0A2K3CYP6</accession>
<comment type="subcellular location">
    <subcellularLocation>
        <location evidence="1">Membrane</location>
        <topology evidence="1">Single-pass type II membrane protein</topology>
    </subcellularLocation>
</comment>
<dbReference type="InParanoid" id="A0A2K3CYP6"/>
<evidence type="ECO:0000256" key="1">
    <source>
        <dbReference type="ARBA" id="ARBA00004606"/>
    </source>
</evidence>
<evidence type="ECO:0000256" key="4">
    <source>
        <dbReference type="ARBA" id="ARBA00022968"/>
    </source>
</evidence>
<dbReference type="AlphaFoldDB" id="A0A2K3CYP6"/>
<dbReference type="PANTHER" id="PTHR23033">
    <property type="entry name" value="BETA1,3-GALACTOSYLTRANSFERASE"/>
    <property type="match status" value="1"/>
</dbReference>
<keyword evidence="9" id="KW-1185">Reference proteome</keyword>
<keyword evidence="3" id="KW-0812">Transmembrane</keyword>
<evidence type="ECO:0000256" key="6">
    <source>
        <dbReference type="ARBA" id="ARBA00023136"/>
    </source>
</evidence>
<dbReference type="EMBL" id="CM008975">
    <property type="protein sequence ID" value="PNW73400.1"/>
    <property type="molecule type" value="Genomic_DNA"/>
</dbReference>
<feature type="signal peptide" evidence="7">
    <location>
        <begin position="1"/>
        <end position="20"/>
    </location>
</feature>
<name>A0A2K3CYP6_CHLRE</name>
<dbReference type="Gramene" id="PNW73400">
    <property type="protein sequence ID" value="PNW73400"/>
    <property type="gene ID" value="CHLRE_14g630823v5"/>
</dbReference>
<proteinExistence type="inferred from homology"/>
<dbReference type="KEGG" id="cre:CHLRE_14g630823v5"/>
<evidence type="ECO:0000256" key="5">
    <source>
        <dbReference type="ARBA" id="ARBA00022989"/>
    </source>
</evidence>
<dbReference type="RefSeq" id="XP_042917062.1">
    <property type="nucleotide sequence ID" value="XM_043070389.1"/>
</dbReference>
<evidence type="ECO:0000256" key="3">
    <source>
        <dbReference type="ARBA" id="ARBA00022692"/>
    </source>
</evidence>
<dbReference type="InterPro" id="IPR026050">
    <property type="entry name" value="C1GALT1/C1GALT1_chp1"/>
</dbReference>
<keyword evidence="7" id="KW-0732">Signal</keyword>
<reference evidence="8 9" key="1">
    <citation type="journal article" date="2007" name="Science">
        <title>The Chlamydomonas genome reveals the evolution of key animal and plant functions.</title>
        <authorList>
            <person name="Merchant S.S."/>
            <person name="Prochnik S.E."/>
            <person name="Vallon O."/>
            <person name="Harris E.H."/>
            <person name="Karpowicz S.J."/>
            <person name="Witman G.B."/>
            <person name="Terry A."/>
            <person name="Salamov A."/>
            <person name="Fritz-Laylin L.K."/>
            <person name="Marechal-Drouard L."/>
            <person name="Marshall W.F."/>
            <person name="Qu L.H."/>
            <person name="Nelson D.R."/>
            <person name="Sanderfoot A.A."/>
            <person name="Spalding M.H."/>
            <person name="Kapitonov V.V."/>
            <person name="Ren Q."/>
            <person name="Ferris P."/>
            <person name="Lindquist E."/>
            <person name="Shapiro H."/>
            <person name="Lucas S.M."/>
            <person name="Grimwood J."/>
            <person name="Schmutz J."/>
            <person name="Cardol P."/>
            <person name="Cerutti H."/>
            <person name="Chanfreau G."/>
            <person name="Chen C.L."/>
            <person name="Cognat V."/>
            <person name="Croft M.T."/>
            <person name="Dent R."/>
            <person name="Dutcher S."/>
            <person name="Fernandez E."/>
            <person name="Fukuzawa H."/>
            <person name="Gonzalez-Ballester D."/>
            <person name="Gonzalez-Halphen D."/>
            <person name="Hallmann A."/>
            <person name="Hanikenne M."/>
            <person name="Hippler M."/>
            <person name="Inwood W."/>
            <person name="Jabbari K."/>
            <person name="Kalanon M."/>
            <person name="Kuras R."/>
            <person name="Lefebvre P.A."/>
            <person name="Lemaire S.D."/>
            <person name="Lobanov A.V."/>
            <person name="Lohr M."/>
            <person name="Manuell A."/>
            <person name="Meier I."/>
            <person name="Mets L."/>
            <person name="Mittag M."/>
            <person name="Mittelmeier T."/>
            <person name="Moroney J.V."/>
            <person name="Moseley J."/>
            <person name="Napoli C."/>
            <person name="Nedelcu A.M."/>
            <person name="Niyogi K."/>
            <person name="Novoselov S.V."/>
            <person name="Paulsen I.T."/>
            <person name="Pazour G."/>
            <person name="Purton S."/>
            <person name="Ral J.P."/>
            <person name="Riano-Pachon D.M."/>
            <person name="Riekhof W."/>
            <person name="Rymarquis L."/>
            <person name="Schroda M."/>
            <person name="Stern D."/>
            <person name="Umen J."/>
            <person name="Willows R."/>
            <person name="Wilson N."/>
            <person name="Zimmer S.L."/>
            <person name="Allmer J."/>
            <person name="Balk J."/>
            <person name="Bisova K."/>
            <person name="Chen C.J."/>
            <person name="Elias M."/>
            <person name="Gendler K."/>
            <person name="Hauser C."/>
            <person name="Lamb M.R."/>
            <person name="Ledford H."/>
            <person name="Long J.C."/>
            <person name="Minagawa J."/>
            <person name="Page M.D."/>
            <person name="Pan J."/>
            <person name="Pootakham W."/>
            <person name="Roje S."/>
            <person name="Rose A."/>
            <person name="Stahlberg E."/>
            <person name="Terauchi A.M."/>
            <person name="Yang P."/>
            <person name="Ball S."/>
            <person name="Bowler C."/>
            <person name="Dieckmann C.L."/>
            <person name="Gladyshev V.N."/>
            <person name="Green P."/>
            <person name="Jorgensen R."/>
            <person name="Mayfield S."/>
            <person name="Mueller-Roeber B."/>
            <person name="Rajamani S."/>
            <person name="Sayre R.T."/>
            <person name="Brokstein P."/>
            <person name="Dubchak I."/>
            <person name="Goodstein D."/>
            <person name="Hornick L."/>
            <person name="Huang Y.W."/>
            <person name="Jhaveri J."/>
            <person name="Luo Y."/>
            <person name="Martinez D."/>
            <person name="Ngau W.C."/>
            <person name="Otillar B."/>
            <person name="Poliakov A."/>
            <person name="Porter A."/>
            <person name="Szajkowski L."/>
            <person name="Werner G."/>
            <person name="Zhou K."/>
            <person name="Grigoriev I.V."/>
            <person name="Rokhsar D.S."/>
            <person name="Grossman A.R."/>
        </authorList>
    </citation>
    <scope>NUCLEOTIDE SEQUENCE [LARGE SCALE GENOMIC DNA]</scope>
    <source>
        <strain evidence="9">CC-503</strain>
    </source>
</reference>
<dbReference type="OrthoDB" id="533881at2759"/>